<evidence type="ECO:0000313" key="7">
    <source>
        <dbReference type="EMBL" id="EGK62436.1"/>
    </source>
</evidence>
<dbReference type="Proteomes" id="UP000004067">
    <property type="component" value="Unassembled WGS sequence"/>
</dbReference>
<dbReference type="PIRSF" id="PIRSF000538">
    <property type="entry name" value="GlpK"/>
    <property type="match status" value="1"/>
</dbReference>
<feature type="domain" description="Carbohydrate kinase FGGY N-terminal" evidence="5">
    <location>
        <begin position="28"/>
        <end position="273"/>
    </location>
</feature>
<reference evidence="7 8" key="1">
    <citation type="submission" date="2011-04" db="EMBL/GenBank/DDBJ databases">
        <authorList>
            <person name="Muzny D."/>
            <person name="Qin X."/>
            <person name="Deng J."/>
            <person name="Jiang H."/>
            <person name="Liu Y."/>
            <person name="Qu J."/>
            <person name="Song X.-Z."/>
            <person name="Zhang L."/>
            <person name="Thornton R."/>
            <person name="Coyle M."/>
            <person name="Francisco L."/>
            <person name="Jackson L."/>
            <person name="Javaid M."/>
            <person name="Korchina V."/>
            <person name="Kovar C."/>
            <person name="Mata R."/>
            <person name="Mathew T."/>
            <person name="Ngo R."/>
            <person name="Nguyen L."/>
            <person name="Nguyen N."/>
            <person name="Okwuonu G."/>
            <person name="Ongeri F."/>
            <person name="Pham C."/>
            <person name="Simmons D."/>
            <person name="Wilczek-Boney K."/>
            <person name="Hale W."/>
            <person name="Jakkamsetti A."/>
            <person name="Pham P."/>
            <person name="Ruth R."/>
            <person name="San Lucas F."/>
            <person name="Warren J."/>
            <person name="Zhang J."/>
            <person name="Zhao Z."/>
            <person name="Zhou C."/>
            <person name="Zhu D."/>
            <person name="Lee S."/>
            <person name="Bess C."/>
            <person name="Blankenburg K."/>
            <person name="Forbes L."/>
            <person name="Fu Q."/>
            <person name="Gubbala S."/>
            <person name="Hirani K."/>
            <person name="Jayaseelan J.C."/>
            <person name="Lara F."/>
            <person name="Munidasa M."/>
            <person name="Palculict T."/>
            <person name="Patil S."/>
            <person name="Pu L.-L."/>
            <person name="Saada N."/>
            <person name="Tang L."/>
            <person name="Weissenberger G."/>
            <person name="Zhu Y."/>
            <person name="Hemphill L."/>
            <person name="Shang Y."/>
            <person name="Youmans B."/>
            <person name="Ayvaz T."/>
            <person name="Ross M."/>
            <person name="Santibanez J."/>
            <person name="Aqrawi P."/>
            <person name="Gross S."/>
            <person name="Joshi V."/>
            <person name="Fowler G."/>
            <person name="Nazareth L."/>
            <person name="Reid J."/>
            <person name="Worley K."/>
            <person name="Petrosino J."/>
            <person name="Highlander S."/>
            <person name="Gibbs R."/>
        </authorList>
    </citation>
    <scope>NUCLEOTIDE SEQUENCE [LARGE SCALE GENOMIC DNA]</scope>
    <source>
        <strain evidence="7 8">DSM 2778</strain>
    </source>
</reference>
<comment type="similarity">
    <text evidence="1 4">Belongs to the FGGY kinase family.</text>
</comment>
<name>F5RIZ8_9FIRM</name>
<evidence type="ECO:0000313" key="8">
    <source>
        <dbReference type="Proteomes" id="UP000004067"/>
    </source>
</evidence>
<gene>
    <name evidence="7" type="primary">gntK</name>
    <name evidence="7" type="ORF">HMPREF9081_0183</name>
</gene>
<keyword evidence="2 4" id="KW-0808">Transferase</keyword>
<feature type="domain" description="Carbohydrate kinase FGGY C-terminal" evidence="6">
    <location>
        <begin position="283"/>
        <end position="476"/>
    </location>
</feature>
<dbReference type="eggNOG" id="COG1070">
    <property type="taxonomic scope" value="Bacteria"/>
</dbReference>
<dbReference type="EC" id="2.7.1.12" evidence="7"/>
<dbReference type="PANTHER" id="PTHR43095">
    <property type="entry name" value="SUGAR KINASE"/>
    <property type="match status" value="1"/>
</dbReference>
<evidence type="ECO:0000256" key="3">
    <source>
        <dbReference type="ARBA" id="ARBA00022777"/>
    </source>
</evidence>
<dbReference type="AlphaFoldDB" id="F5RIZ8"/>
<evidence type="ECO:0000259" key="5">
    <source>
        <dbReference type="Pfam" id="PF00370"/>
    </source>
</evidence>
<accession>F5RIZ8</accession>
<dbReference type="InterPro" id="IPR018485">
    <property type="entry name" value="FGGY_C"/>
</dbReference>
<organism evidence="7 8">
    <name type="scientific">Centipeda periodontii DSM 2778</name>
    <dbReference type="NCBI Taxonomy" id="888060"/>
    <lineage>
        <taxon>Bacteria</taxon>
        <taxon>Bacillati</taxon>
        <taxon>Bacillota</taxon>
        <taxon>Negativicutes</taxon>
        <taxon>Selenomonadales</taxon>
        <taxon>Selenomonadaceae</taxon>
        <taxon>Centipeda</taxon>
    </lineage>
</organism>
<dbReference type="PANTHER" id="PTHR43095:SF2">
    <property type="entry name" value="GLUCONOKINASE"/>
    <property type="match status" value="1"/>
</dbReference>
<dbReference type="Pfam" id="PF00370">
    <property type="entry name" value="FGGY_N"/>
    <property type="match status" value="1"/>
</dbReference>
<comment type="caution">
    <text evidence="7">The sequence shown here is derived from an EMBL/GenBank/DDBJ whole genome shotgun (WGS) entry which is preliminary data.</text>
</comment>
<evidence type="ECO:0000256" key="4">
    <source>
        <dbReference type="RuleBase" id="RU003733"/>
    </source>
</evidence>
<keyword evidence="8" id="KW-1185">Reference proteome</keyword>
<dbReference type="CDD" id="cd07770">
    <property type="entry name" value="ASKHA_NBD_FGGY_GntK"/>
    <property type="match status" value="1"/>
</dbReference>
<dbReference type="InterPro" id="IPR050406">
    <property type="entry name" value="FGGY_Carb_Kinase"/>
</dbReference>
<dbReference type="EMBL" id="AFHQ01000004">
    <property type="protein sequence ID" value="EGK62436.1"/>
    <property type="molecule type" value="Genomic_DNA"/>
</dbReference>
<dbReference type="GO" id="GO:0005975">
    <property type="term" value="P:carbohydrate metabolic process"/>
    <property type="evidence" value="ECO:0007669"/>
    <property type="project" value="InterPro"/>
</dbReference>
<dbReference type="InterPro" id="IPR018483">
    <property type="entry name" value="Carb_kinase_FGGY_CS"/>
</dbReference>
<dbReference type="InterPro" id="IPR043129">
    <property type="entry name" value="ATPase_NBD"/>
</dbReference>
<dbReference type="HOGENOM" id="CLU_009281_3_2_9"/>
<sequence>MQIIHASDFVVFSKKGGGTMGSVKEQNIWIGVDVGTTGVRAIAYEASGLSRASAEAFYPLRTPHPDWAEERPSEILAATEQVVGKVADALRHQGRIPSGIALSTVMHSLIPLDAEKQPLTDMQTWADSRSAGIVRALKETEPALCRSFYERTGCPMHACYPLAKILWLKQNRPELFARTKFIGSIKDHLFHAFTGEFLIDRSTASTTALYNARQLAWDTEILNFIGITEDMLPPVVSTTEARALTAAAAERMHLTAGLPVVIGATDGVLVNVGIGAVAAGQLSATIGTSGAMRMLVGEPRTDEKMRTWCYNLVDGLWVAGGAINNGGMILRWMRDKICHFSEAQMAALDVDAYDLMTMKASKIPAGSDGLILLPFFTGERAPYWNSDLRGLFFGLSLNHSRSHMIRAVMEGICYGMHNVFDALQGFGAVRDIRMSGSFTKSPLWMRILADVLGEPLVLPDNSEGAAYGAAVLGFISAGEMKGIADTADLVHAKKVYAPDPSNHKTYAQLVDISGRLYHNLQKEFAEIAAYQAGH</sequence>
<proteinExistence type="inferred from homology"/>
<dbReference type="InterPro" id="IPR018484">
    <property type="entry name" value="FGGY_N"/>
</dbReference>
<dbReference type="SUPFAM" id="SSF53067">
    <property type="entry name" value="Actin-like ATPase domain"/>
    <property type="match status" value="2"/>
</dbReference>
<evidence type="ECO:0000256" key="2">
    <source>
        <dbReference type="ARBA" id="ARBA00022679"/>
    </source>
</evidence>
<evidence type="ECO:0000256" key="1">
    <source>
        <dbReference type="ARBA" id="ARBA00009156"/>
    </source>
</evidence>
<dbReference type="Pfam" id="PF02782">
    <property type="entry name" value="FGGY_C"/>
    <property type="match status" value="1"/>
</dbReference>
<dbReference type="GO" id="GO:0046316">
    <property type="term" value="F:gluconokinase activity"/>
    <property type="evidence" value="ECO:0007669"/>
    <property type="project" value="UniProtKB-EC"/>
</dbReference>
<dbReference type="PROSITE" id="PS00445">
    <property type="entry name" value="FGGY_KINASES_2"/>
    <property type="match status" value="1"/>
</dbReference>
<dbReference type="STRING" id="888060.HMPREF9081_0183"/>
<dbReference type="Gene3D" id="3.30.420.40">
    <property type="match status" value="2"/>
</dbReference>
<dbReference type="InterPro" id="IPR000577">
    <property type="entry name" value="Carb_kinase_FGGY"/>
</dbReference>
<protein>
    <submittedName>
        <fullName evidence="7">Gluconokinase</fullName>
        <ecNumber evidence="7">2.7.1.12</ecNumber>
    </submittedName>
</protein>
<keyword evidence="3 4" id="KW-0418">Kinase</keyword>
<evidence type="ECO:0000259" key="6">
    <source>
        <dbReference type="Pfam" id="PF02782"/>
    </source>
</evidence>